<dbReference type="PANTHER" id="PTHR46401">
    <property type="entry name" value="GLYCOSYLTRANSFERASE WBBK-RELATED"/>
    <property type="match status" value="1"/>
</dbReference>
<dbReference type="Proteomes" id="UP000471031">
    <property type="component" value="Unassembled WGS sequence"/>
</dbReference>
<dbReference type="Gene3D" id="3.40.50.2000">
    <property type="entry name" value="Glycogen Phosphorylase B"/>
    <property type="match status" value="1"/>
</dbReference>
<accession>A0A845LDV2</accession>
<dbReference type="EMBL" id="WXEX01000006">
    <property type="protein sequence ID" value="MZP43110.1"/>
    <property type="molecule type" value="Genomic_DNA"/>
</dbReference>
<dbReference type="PANTHER" id="PTHR46401:SF8">
    <property type="entry name" value="BLL6006 PROTEIN"/>
    <property type="match status" value="1"/>
</dbReference>
<dbReference type="SUPFAM" id="SSF53756">
    <property type="entry name" value="UDP-Glycosyltransferase/glycogen phosphorylase"/>
    <property type="match status" value="1"/>
</dbReference>
<dbReference type="Pfam" id="PF00534">
    <property type="entry name" value="Glycos_transf_1"/>
    <property type="match status" value="1"/>
</dbReference>
<feature type="domain" description="Glycosyl transferase family 1" evidence="1">
    <location>
        <begin position="202"/>
        <end position="350"/>
    </location>
</feature>
<dbReference type="GO" id="GO:0016757">
    <property type="term" value="F:glycosyltransferase activity"/>
    <property type="evidence" value="ECO:0007669"/>
    <property type="project" value="InterPro"/>
</dbReference>
<name>A0A845LDV2_HELGE</name>
<dbReference type="OrthoDB" id="9801609at2"/>
<protein>
    <submittedName>
        <fullName evidence="2">Glycosyltransferase</fullName>
    </submittedName>
</protein>
<keyword evidence="3" id="KW-1185">Reference proteome</keyword>
<evidence type="ECO:0000313" key="3">
    <source>
        <dbReference type="Proteomes" id="UP000471031"/>
    </source>
</evidence>
<evidence type="ECO:0000259" key="1">
    <source>
        <dbReference type="Pfam" id="PF00534"/>
    </source>
</evidence>
<dbReference type="AlphaFoldDB" id="A0A845LDV2"/>
<sequence>MIRDLKVGIPIIGGKGWLGGVSYIELLVRAVALLSEDERPQVLLIVRDDQREDFSLHLSFLSYFDGIALVGARKEDMGFEHSRIMQFSSESELYVYLDFIFPVNLDVLSDVCSASWIPDFQHQELPEFFSVTERLQRDQAIQKIAKLARLIVFSSRSSQAIFHRCFPQSAAETRVLSFYTIPKGEWYQTDPVYVQKRYGLPERFLICCNQFWLHKNHSTLMEAIAILQARGVEVQLVCTGATNDYRTADYMPTLKRYINRLNISHRVHILGTVPREDQIQLIRRSMAVVQPSLYEGWSTVVEDCRALGKRMILSELDVHREQNPAYSAFFSPMDATELADKIGFALEKGEPGPDLQREQEARTWGNERALMYARQFCQIVRDAQAIFKEHKRIVSLKSKKVALWDVEKVSLTDGLSIPELFQQAREDLIGEAAYWLQVILQYCRRQSSVMVVNSGHGALVALLNYAGFTAVGLETRKWYGKISNLIFDIPVLPDDREAEQAAFDILVVLDGPSAFDIEAVLTSVRKGGLVLVQVPAGQARIGELDMMIQLLEENGFIHFQRREQEHWSSILIASSQSISPVLDAELRERVAEAPLERLLLGLMDAFPLKGMLQRQYADNFRLESRLAESEADRMARLCAIKKLEQRLNDSEADRTARLHSIEELEQRLRECEADRNARLEIINHLNEQLIASEKDRANRLKAIDEISRLLRESEEDRAARLQVIHELERRLVECEADRAARLKVIHELERKLSDITR</sequence>
<evidence type="ECO:0000313" key="2">
    <source>
        <dbReference type="EMBL" id="MZP43110.1"/>
    </source>
</evidence>
<gene>
    <name evidence="2" type="ORF">GTO89_08685</name>
</gene>
<organism evidence="2 3">
    <name type="scientific">Heliomicrobium gestii</name>
    <name type="common">Heliobacterium gestii</name>
    <dbReference type="NCBI Taxonomy" id="2699"/>
    <lineage>
        <taxon>Bacteria</taxon>
        <taxon>Bacillati</taxon>
        <taxon>Bacillota</taxon>
        <taxon>Clostridia</taxon>
        <taxon>Eubacteriales</taxon>
        <taxon>Heliobacteriaceae</taxon>
        <taxon>Heliomicrobium</taxon>
    </lineage>
</organism>
<keyword evidence="2" id="KW-0808">Transferase</keyword>
<dbReference type="RefSeq" id="WP_161261678.1">
    <property type="nucleotide sequence ID" value="NZ_JAFBDC010000005.1"/>
</dbReference>
<dbReference type="InterPro" id="IPR001296">
    <property type="entry name" value="Glyco_trans_1"/>
</dbReference>
<proteinExistence type="predicted"/>
<comment type="caution">
    <text evidence="2">The sequence shown here is derived from an EMBL/GenBank/DDBJ whole genome shotgun (WGS) entry which is preliminary data.</text>
</comment>
<reference evidence="2 3" key="1">
    <citation type="submission" date="2020-01" db="EMBL/GenBank/DDBJ databases">
        <title>Whole genome sequence of Heliobacterium gestii DSM 11169.</title>
        <authorList>
            <person name="Kyndt J.A."/>
            <person name="Meyer T.E."/>
        </authorList>
    </citation>
    <scope>NUCLEOTIDE SEQUENCE [LARGE SCALE GENOMIC DNA]</scope>
    <source>
        <strain evidence="2 3">DSM 11169</strain>
    </source>
</reference>